<evidence type="ECO:0000256" key="3">
    <source>
        <dbReference type="ARBA" id="ARBA00022723"/>
    </source>
</evidence>
<evidence type="ECO:0000256" key="1">
    <source>
        <dbReference type="ARBA" id="ARBA00022676"/>
    </source>
</evidence>
<evidence type="ECO:0000313" key="4">
    <source>
        <dbReference type="EMBL" id="MPM53209.1"/>
    </source>
</evidence>
<dbReference type="EMBL" id="VSSQ01014226">
    <property type="protein sequence ID" value="MPM53209.1"/>
    <property type="molecule type" value="Genomic_DNA"/>
</dbReference>
<dbReference type="Gene3D" id="3.90.550.10">
    <property type="entry name" value="Spore Coat Polysaccharide Biosynthesis Protein SpsA, Chain A"/>
    <property type="match status" value="1"/>
</dbReference>
<organism evidence="4">
    <name type="scientific">bioreactor metagenome</name>
    <dbReference type="NCBI Taxonomy" id="1076179"/>
    <lineage>
        <taxon>unclassified sequences</taxon>
        <taxon>metagenomes</taxon>
        <taxon>ecological metagenomes</taxon>
    </lineage>
</organism>
<reference evidence="4" key="1">
    <citation type="submission" date="2019-08" db="EMBL/GenBank/DDBJ databases">
        <authorList>
            <person name="Kucharzyk K."/>
            <person name="Murdoch R.W."/>
            <person name="Higgins S."/>
            <person name="Loffler F."/>
        </authorList>
    </citation>
    <scope>NUCLEOTIDE SEQUENCE</scope>
</reference>
<accession>A0A645AJ64</accession>
<dbReference type="GO" id="GO:0046872">
    <property type="term" value="F:metal ion binding"/>
    <property type="evidence" value="ECO:0007669"/>
    <property type="project" value="UniProtKB-KW"/>
</dbReference>
<comment type="caution">
    <text evidence="4">The sequence shown here is derived from an EMBL/GenBank/DDBJ whole genome shotgun (WGS) entry which is preliminary data.</text>
</comment>
<dbReference type="GO" id="GO:0016757">
    <property type="term" value="F:glycosyltransferase activity"/>
    <property type="evidence" value="ECO:0007669"/>
    <property type="project" value="UniProtKB-KW"/>
</dbReference>
<name>A0A645AJ64_9ZZZZ</name>
<dbReference type="InterPro" id="IPR002495">
    <property type="entry name" value="Glyco_trans_8"/>
</dbReference>
<gene>
    <name evidence="4" type="ORF">SDC9_99974</name>
</gene>
<evidence type="ECO:0000256" key="2">
    <source>
        <dbReference type="ARBA" id="ARBA00022679"/>
    </source>
</evidence>
<dbReference type="AlphaFoldDB" id="A0A645AJ64"/>
<dbReference type="PANTHER" id="PTHR13778:SF47">
    <property type="entry name" value="LIPOPOLYSACCHARIDE 1,3-GALACTOSYLTRANSFERASE"/>
    <property type="match status" value="1"/>
</dbReference>
<evidence type="ECO:0008006" key="5">
    <source>
        <dbReference type="Google" id="ProtNLM"/>
    </source>
</evidence>
<dbReference type="Pfam" id="PF01501">
    <property type="entry name" value="Glyco_transf_8"/>
    <property type="match status" value="1"/>
</dbReference>
<keyword evidence="2" id="KW-0808">Transferase</keyword>
<dbReference type="InterPro" id="IPR050748">
    <property type="entry name" value="Glycosyltrans_8_dom-fam"/>
</dbReference>
<dbReference type="SUPFAM" id="SSF53448">
    <property type="entry name" value="Nucleotide-diphospho-sugar transferases"/>
    <property type="match status" value="1"/>
</dbReference>
<protein>
    <recommendedName>
        <fullName evidence="5">Lipopolysaccharide biosynthesis protein</fullName>
    </recommendedName>
</protein>
<sequence>MINVLFSGNEKVFDGVLTCMLSMFKRTSTKEPIKAYVLTMDISRIKPAYVPISDEQIAFLDDVAKSYNKGNQIVKIDVGEIYAKEFAYCPNEMAYCSPYTLLRLFIDLIPEIPDKILYLDVDVLFNRDIRQIYDIDLEGYEYAAARDHSGKIFLNPNYINAGVLLFNMKEARKTGLFEKARHLIKTKKYLFADQSALYNATTRKKMLSQRFNDQKFLHPKKTVIRHFSKRLFYLPYPHTDNIKQWHVDKVHRVFRYHQFDDILNEYIKLKKDFENNKTEKQK</sequence>
<dbReference type="PANTHER" id="PTHR13778">
    <property type="entry name" value="GLYCOSYLTRANSFERASE 8 DOMAIN-CONTAINING PROTEIN"/>
    <property type="match status" value="1"/>
</dbReference>
<dbReference type="InterPro" id="IPR029044">
    <property type="entry name" value="Nucleotide-diphossugar_trans"/>
</dbReference>
<keyword evidence="3" id="KW-0479">Metal-binding</keyword>
<proteinExistence type="predicted"/>
<keyword evidence="1" id="KW-0328">Glycosyltransferase</keyword>